<comment type="similarity">
    <text evidence="3 5">Belongs to the UDP-N-acetylglucosamine 2-epimerase family.</text>
</comment>
<gene>
    <name evidence="7" type="primary">mnaA</name>
    <name evidence="7" type="ORF">BN59_02623</name>
</gene>
<dbReference type="AlphaFoldDB" id="A0A078L2R3"/>
<proteinExistence type="inferred from homology"/>
<reference evidence="7 8" key="1">
    <citation type="submission" date="2014-06" db="EMBL/GenBank/DDBJ databases">
        <authorList>
            <person name="Urmite Genomes Urmite Genomes"/>
        </authorList>
    </citation>
    <scope>NUCLEOTIDE SEQUENCE [LARGE SCALE GENOMIC DNA]</scope>
</reference>
<dbReference type="CDD" id="cd03786">
    <property type="entry name" value="GTB_UDP-GlcNAc_2-Epimerase"/>
    <property type="match status" value="1"/>
</dbReference>
<dbReference type="GO" id="GO:0008761">
    <property type="term" value="F:UDP-N-acetylglucosamine 2-epimerase activity"/>
    <property type="evidence" value="ECO:0007669"/>
    <property type="project" value="UniProtKB-EC"/>
</dbReference>
<feature type="domain" description="UDP-N-acetylglucosamine 2-epimerase" evidence="6">
    <location>
        <begin position="28"/>
        <end position="365"/>
    </location>
</feature>
<evidence type="ECO:0000256" key="3">
    <source>
        <dbReference type="ARBA" id="ARBA00038209"/>
    </source>
</evidence>
<evidence type="ECO:0000259" key="6">
    <source>
        <dbReference type="Pfam" id="PF02350"/>
    </source>
</evidence>
<protein>
    <recommendedName>
        <fullName evidence="4">UDP-N-acetylglucosamine 2-epimerase (non-hydrolyzing)</fullName>
        <ecNumber evidence="4">5.1.3.14</ecNumber>
    </recommendedName>
</protein>
<dbReference type="PANTHER" id="PTHR43174:SF2">
    <property type="entry name" value="UDP-N-ACETYLGLUCOSAMINE 2-EPIMERASE"/>
    <property type="match status" value="1"/>
</dbReference>
<dbReference type="EC" id="5.1.3.14" evidence="4"/>
<accession>A0A078L2R3</accession>
<dbReference type="OrthoDB" id="9803238at2"/>
<dbReference type="Gene3D" id="3.40.50.2000">
    <property type="entry name" value="Glycogen Phosphorylase B"/>
    <property type="match status" value="2"/>
</dbReference>
<dbReference type="Pfam" id="PF02350">
    <property type="entry name" value="Epimerase_2"/>
    <property type="match status" value="1"/>
</dbReference>
<dbReference type="Proteomes" id="UP000044071">
    <property type="component" value="Unassembled WGS sequence"/>
</dbReference>
<dbReference type="eggNOG" id="COG0381">
    <property type="taxonomic scope" value="Bacteria"/>
</dbReference>
<evidence type="ECO:0000256" key="1">
    <source>
        <dbReference type="ARBA" id="ARBA00023235"/>
    </source>
</evidence>
<sequence>MSSTKQYTIGCIIGTRPEVIKMAPIIFKLKESSWAKVIVINTAQHRNLLDDMLQLFGIEPDSDLDIMTFNQSLGELTANLCTKLENLLQLHHFDTLLAAGDTTTVFISSLIAFYHRIPFGHVEAGLRSYNIYEPFPEEINRVLAAPLSTWHFAPTMLEKENLLRENINQEKVVVTGNPVIDALYWVLEHRKVNDFMKDLDNIVLVTTHRRENFGENLHNICSAIIELTERFTHLNFVFPVHPNPNVQRVVHELLKDKPRIHLLSPLKYDQFSHLMQRAILLLSDSGGVQEEGPALSKPVLVLRDVTERPAILTEGVGLLIGTEKNNIVSAVTHLLTDKNLYTSMSRGVSPYGDGHAAERIVASLEYNLINKNEKKLKAKESLVAHPKGKSVRTGIQP</sequence>
<dbReference type="InterPro" id="IPR029767">
    <property type="entry name" value="WecB-like"/>
</dbReference>
<name>A0A078L2R3_9GAMM</name>
<evidence type="ECO:0000256" key="4">
    <source>
        <dbReference type="ARBA" id="ARBA00038858"/>
    </source>
</evidence>
<dbReference type="STRING" id="1034943.BN59_02623"/>
<dbReference type="NCBIfam" id="TIGR00236">
    <property type="entry name" value="wecB"/>
    <property type="match status" value="1"/>
</dbReference>
<evidence type="ECO:0000256" key="2">
    <source>
        <dbReference type="ARBA" id="ARBA00036080"/>
    </source>
</evidence>
<keyword evidence="8" id="KW-1185">Reference proteome</keyword>
<comment type="catalytic activity">
    <reaction evidence="2">
        <text>UDP-N-acetyl-alpha-D-glucosamine = UDP-N-acetyl-alpha-D-mannosamine</text>
        <dbReference type="Rhea" id="RHEA:17213"/>
        <dbReference type="ChEBI" id="CHEBI:57705"/>
        <dbReference type="ChEBI" id="CHEBI:68623"/>
        <dbReference type="EC" id="5.1.3.14"/>
    </reaction>
</comment>
<evidence type="ECO:0000313" key="8">
    <source>
        <dbReference type="Proteomes" id="UP000044071"/>
    </source>
</evidence>
<dbReference type="SUPFAM" id="SSF53756">
    <property type="entry name" value="UDP-Glycosyltransferase/glycogen phosphorylase"/>
    <property type="match status" value="1"/>
</dbReference>
<dbReference type="RefSeq" id="WP_081935147.1">
    <property type="nucleotide sequence ID" value="NZ_CCVW01000003.1"/>
</dbReference>
<dbReference type="EMBL" id="CCSB01000003">
    <property type="protein sequence ID" value="CDZ78313.1"/>
    <property type="molecule type" value="Genomic_DNA"/>
</dbReference>
<keyword evidence="1 5" id="KW-0413">Isomerase</keyword>
<dbReference type="PANTHER" id="PTHR43174">
    <property type="entry name" value="UDP-N-ACETYLGLUCOSAMINE 2-EPIMERASE"/>
    <property type="match status" value="1"/>
</dbReference>
<evidence type="ECO:0000256" key="5">
    <source>
        <dbReference type="RuleBase" id="RU003513"/>
    </source>
</evidence>
<evidence type="ECO:0000313" key="7">
    <source>
        <dbReference type="EMBL" id="CDZ78313.1"/>
    </source>
</evidence>
<dbReference type="InterPro" id="IPR003331">
    <property type="entry name" value="UDP_GlcNAc_Epimerase_2_dom"/>
</dbReference>
<organism evidence="7 8">
    <name type="scientific">Legionella massiliensis</name>
    <dbReference type="NCBI Taxonomy" id="1034943"/>
    <lineage>
        <taxon>Bacteria</taxon>
        <taxon>Pseudomonadati</taxon>
        <taxon>Pseudomonadota</taxon>
        <taxon>Gammaproteobacteria</taxon>
        <taxon>Legionellales</taxon>
        <taxon>Legionellaceae</taxon>
        <taxon>Legionella</taxon>
    </lineage>
</organism>